<proteinExistence type="predicted"/>
<accession>A0A0W0FQD4</accession>
<evidence type="ECO:0000256" key="1">
    <source>
        <dbReference type="SAM" id="MobiDB-lite"/>
    </source>
</evidence>
<comment type="caution">
    <text evidence="2">The sequence shown here is derived from an EMBL/GenBank/DDBJ whole genome shotgun (WGS) entry which is preliminary data.</text>
</comment>
<evidence type="ECO:0000313" key="3">
    <source>
        <dbReference type="Proteomes" id="UP000054988"/>
    </source>
</evidence>
<feature type="region of interest" description="Disordered" evidence="1">
    <location>
        <begin position="136"/>
        <end position="168"/>
    </location>
</feature>
<sequence length="168" mass="18882">MGQLAQQISDDETFTVTGAIAVPRPALDIANLPLHIVLPDTDPDGDRFATDDDVSPNDPVFLRKTLAHRRSLRRATEISKGQHLLQLRQRSIVSISSPFTPQTYLPERMDTSTSRRSPMPMGAVSALPANERTLLYPDSFPITDDTRDDDSDNPSLPRFIPHYRRHPR</sequence>
<organism evidence="2 3">
    <name type="scientific">Moniliophthora roreri</name>
    <name type="common">Frosty pod rot fungus</name>
    <name type="synonym">Monilia roreri</name>
    <dbReference type="NCBI Taxonomy" id="221103"/>
    <lineage>
        <taxon>Eukaryota</taxon>
        <taxon>Fungi</taxon>
        <taxon>Dikarya</taxon>
        <taxon>Basidiomycota</taxon>
        <taxon>Agaricomycotina</taxon>
        <taxon>Agaricomycetes</taxon>
        <taxon>Agaricomycetidae</taxon>
        <taxon>Agaricales</taxon>
        <taxon>Marasmiineae</taxon>
        <taxon>Marasmiaceae</taxon>
        <taxon>Moniliophthora</taxon>
    </lineage>
</organism>
<dbReference type="AlphaFoldDB" id="A0A0W0FQD4"/>
<gene>
    <name evidence="2" type="ORF">WG66_8993</name>
</gene>
<evidence type="ECO:0000313" key="2">
    <source>
        <dbReference type="EMBL" id="KTB38426.1"/>
    </source>
</evidence>
<protein>
    <submittedName>
        <fullName evidence="2">Uncharacterized protein</fullName>
    </submittedName>
</protein>
<reference evidence="2 3" key="1">
    <citation type="submission" date="2015-12" db="EMBL/GenBank/DDBJ databases">
        <title>Draft genome sequence of Moniliophthora roreri, the causal agent of frosty pod rot of cacao.</title>
        <authorList>
            <person name="Aime M.C."/>
            <person name="Diaz-Valderrama J.R."/>
            <person name="Kijpornyongpan T."/>
            <person name="Phillips-Mora W."/>
        </authorList>
    </citation>
    <scope>NUCLEOTIDE SEQUENCE [LARGE SCALE GENOMIC DNA]</scope>
    <source>
        <strain evidence="2 3">MCA 2952</strain>
    </source>
</reference>
<feature type="region of interest" description="Disordered" evidence="1">
    <location>
        <begin position="103"/>
        <end position="122"/>
    </location>
</feature>
<dbReference type="EMBL" id="LATX01001763">
    <property type="protein sequence ID" value="KTB38426.1"/>
    <property type="molecule type" value="Genomic_DNA"/>
</dbReference>
<dbReference type="Proteomes" id="UP000054988">
    <property type="component" value="Unassembled WGS sequence"/>
</dbReference>
<name>A0A0W0FQD4_MONRR</name>